<feature type="compositionally biased region" description="Basic residues" evidence="3">
    <location>
        <begin position="120"/>
        <end position="138"/>
    </location>
</feature>
<dbReference type="PANTHER" id="PTHR10937">
    <property type="entry name" value="GLUCOSAMINE--FRUCTOSE-6-PHOSPHATE AMINOTRANSFERASE, ISOMERIZING"/>
    <property type="match status" value="1"/>
</dbReference>
<gene>
    <name evidence="5" type="ORF">ABS361_16135</name>
</gene>
<dbReference type="RefSeq" id="WP_407052004.1">
    <property type="nucleotide sequence ID" value="NZ_CP158568.1"/>
</dbReference>
<dbReference type="GO" id="GO:1901135">
    <property type="term" value="P:carbohydrate derivative metabolic process"/>
    <property type="evidence" value="ECO:0007669"/>
    <property type="project" value="InterPro"/>
</dbReference>
<dbReference type="InterPro" id="IPR035466">
    <property type="entry name" value="GlmS/AgaS_SIS"/>
</dbReference>
<protein>
    <submittedName>
        <fullName evidence="5">SIS domain-containing protein</fullName>
    </submittedName>
</protein>
<dbReference type="GO" id="GO:0008483">
    <property type="term" value="F:transaminase activity"/>
    <property type="evidence" value="ECO:0007669"/>
    <property type="project" value="UniProtKB-KW"/>
</dbReference>
<dbReference type="AlphaFoldDB" id="A0AAU7XFY8"/>
<dbReference type="Gene3D" id="3.40.50.10490">
    <property type="entry name" value="Glucose-6-phosphate isomerase like protein, domain 1"/>
    <property type="match status" value="1"/>
</dbReference>
<dbReference type="InterPro" id="IPR001347">
    <property type="entry name" value="SIS_dom"/>
</dbReference>
<feature type="region of interest" description="Disordered" evidence="3">
    <location>
        <begin position="98"/>
        <end position="160"/>
    </location>
</feature>
<evidence type="ECO:0000313" key="5">
    <source>
        <dbReference type="EMBL" id="XBY46916.1"/>
    </source>
</evidence>
<proteinExistence type="predicted"/>
<dbReference type="GO" id="GO:0097367">
    <property type="term" value="F:carbohydrate derivative binding"/>
    <property type="evidence" value="ECO:0007669"/>
    <property type="project" value="InterPro"/>
</dbReference>
<evidence type="ECO:0000256" key="2">
    <source>
        <dbReference type="ARBA" id="ARBA00022737"/>
    </source>
</evidence>
<keyword evidence="1" id="KW-0808">Transferase</keyword>
<dbReference type="PANTHER" id="PTHR10937:SF8">
    <property type="entry name" value="AMINOTRANSFERASE-RELATED"/>
    <property type="match status" value="1"/>
</dbReference>
<evidence type="ECO:0000259" key="4">
    <source>
        <dbReference type="PROSITE" id="PS51464"/>
    </source>
</evidence>
<keyword evidence="2" id="KW-0677">Repeat</keyword>
<feature type="compositionally biased region" description="Basic residues" evidence="3">
    <location>
        <begin position="151"/>
        <end position="160"/>
    </location>
</feature>
<dbReference type="Pfam" id="PF01380">
    <property type="entry name" value="SIS"/>
    <property type="match status" value="1"/>
</dbReference>
<accession>A0AAU7XFY8</accession>
<evidence type="ECO:0000256" key="3">
    <source>
        <dbReference type="SAM" id="MobiDB-lite"/>
    </source>
</evidence>
<dbReference type="SUPFAM" id="SSF53697">
    <property type="entry name" value="SIS domain"/>
    <property type="match status" value="1"/>
</dbReference>
<sequence>MLGVPCCSMGASVASIYDAPLKLRGALFVTVSQSGRSPDILALQAAAKAAGAFTVAFVNDETSPAAAEADLCLPLCAGPERSVAATKSFIASLAARRGWSRNGPRTRRCCAASRTSPVRSPRRRMRPPAPGRRRSRRWRMPDRSMSSGAARRCRSRPRRR</sequence>
<evidence type="ECO:0000256" key="1">
    <source>
        <dbReference type="ARBA" id="ARBA00022576"/>
    </source>
</evidence>
<dbReference type="EMBL" id="CP158568">
    <property type="protein sequence ID" value="XBY46916.1"/>
    <property type="molecule type" value="Genomic_DNA"/>
</dbReference>
<organism evidence="5">
    <name type="scientific">Methyloraptor flagellatus</name>
    <dbReference type="NCBI Taxonomy" id="3162530"/>
    <lineage>
        <taxon>Bacteria</taxon>
        <taxon>Pseudomonadati</taxon>
        <taxon>Pseudomonadota</taxon>
        <taxon>Alphaproteobacteria</taxon>
        <taxon>Hyphomicrobiales</taxon>
        <taxon>Ancalomicrobiaceae</taxon>
        <taxon>Methyloraptor</taxon>
    </lineage>
</organism>
<reference evidence="5" key="1">
    <citation type="submission" date="2024-06" db="EMBL/GenBank/DDBJ databases">
        <title>Methylostella associata gen. nov., sp. nov., a novel Ancalomicrobiaceae-affiliated facultatively methylotrophic bacteria that feed on methanotrophs of the genus Methylococcus.</title>
        <authorList>
            <person name="Saltykova V."/>
            <person name="Danilova O.V."/>
            <person name="Oshkin I.Y."/>
            <person name="Belova S.E."/>
            <person name="Pimenov N.V."/>
            <person name="Dedysh S.N."/>
        </authorList>
    </citation>
    <scope>NUCLEOTIDE SEQUENCE</scope>
    <source>
        <strain evidence="5">S20</strain>
    </source>
</reference>
<feature type="domain" description="SIS" evidence="4">
    <location>
        <begin position="1"/>
        <end position="104"/>
    </location>
</feature>
<name>A0AAU7XFY8_9HYPH</name>
<dbReference type="KEGG" id="mflg:ABS361_16135"/>
<dbReference type="InterPro" id="IPR046348">
    <property type="entry name" value="SIS_dom_sf"/>
</dbReference>
<dbReference type="PROSITE" id="PS51464">
    <property type="entry name" value="SIS"/>
    <property type="match status" value="1"/>
</dbReference>
<keyword evidence="1" id="KW-0032">Aminotransferase</keyword>
<dbReference type="CDD" id="cd05008">
    <property type="entry name" value="SIS_GlmS_GlmD_1"/>
    <property type="match status" value="1"/>
</dbReference>